<name>A0A7I7TBL5_9MYCO</name>
<dbReference type="Pfam" id="PF06722">
    <property type="entry name" value="EryCIII-like_C"/>
    <property type="match status" value="1"/>
</dbReference>
<organism evidence="3 4">
    <name type="scientific">Mycolicibacterium helvum</name>
    <dbReference type="NCBI Taxonomy" id="1534349"/>
    <lineage>
        <taxon>Bacteria</taxon>
        <taxon>Bacillati</taxon>
        <taxon>Actinomycetota</taxon>
        <taxon>Actinomycetes</taxon>
        <taxon>Mycobacteriales</taxon>
        <taxon>Mycobacteriaceae</taxon>
        <taxon>Mycolicibacterium</taxon>
    </lineage>
</organism>
<keyword evidence="4" id="KW-1185">Reference proteome</keyword>
<keyword evidence="3" id="KW-0808">Transferase</keyword>
<dbReference type="GO" id="GO:0033072">
    <property type="term" value="P:vancomycin biosynthetic process"/>
    <property type="evidence" value="ECO:0007669"/>
    <property type="project" value="UniProtKB-ARBA"/>
</dbReference>
<dbReference type="SUPFAM" id="SSF53756">
    <property type="entry name" value="UDP-Glycosyltransferase/glycogen phosphorylase"/>
    <property type="match status" value="1"/>
</dbReference>
<feature type="domain" description="Erythromycin biosynthesis protein CIII-like C-terminal" evidence="2">
    <location>
        <begin position="305"/>
        <end position="391"/>
    </location>
</feature>
<proteinExistence type="predicted"/>
<dbReference type="GO" id="GO:0016758">
    <property type="term" value="F:hexosyltransferase activity"/>
    <property type="evidence" value="ECO:0007669"/>
    <property type="project" value="InterPro"/>
</dbReference>
<dbReference type="FunFam" id="3.40.50.2000:FF:000009">
    <property type="entry name" value="Sterol 3-beta-glucosyltransferase UGT80A2"/>
    <property type="match status" value="1"/>
</dbReference>
<evidence type="ECO:0000259" key="1">
    <source>
        <dbReference type="Pfam" id="PF03033"/>
    </source>
</evidence>
<dbReference type="GO" id="GO:0005975">
    <property type="term" value="P:carbohydrate metabolic process"/>
    <property type="evidence" value="ECO:0007669"/>
    <property type="project" value="InterPro"/>
</dbReference>
<evidence type="ECO:0000313" key="3">
    <source>
        <dbReference type="EMBL" id="BBY66667.1"/>
    </source>
</evidence>
<sequence>MKIAVSIHGTRGDVEPCAAVGLELQRRGHDVYMAVPPNLVSFVESAGLAATIGYGPDSQKQLQGDVFERPDALTAASPADWLRLGNPLIALRKARAAATRGWAEMNDALLSMTDGADLVVTGTAYQEIAANVAEFRGLPLAEVHYFPVRANTQVLPVRLPQPVVEAAYSMGEWLHWRLLKPAESQQRRTLGLPAATTRPVARIVASGALEIQAYDKVFFPALADEWGERRPLVGSMTLQLPTEVDSDVASWIASGTPPIYFGFGSMPIDSPAETVRLISDACAELGERALICAGFSDFDDSATAAHVKVVAAVNHAAVFPSCRAVVHHGGAGTTAAGIRAGVPTLVLWVAAEQPLWGKQVERLGVGTSRRFSASTRYSLLTDLRAVLAPQTVDRSRLLAARMSPASGSVAAAADLLEEAARNRRHG</sequence>
<dbReference type="PANTHER" id="PTHR48050:SF13">
    <property type="entry name" value="STEROL 3-BETA-GLUCOSYLTRANSFERASE UGT80A2"/>
    <property type="match status" value="1"/>
</dbReference>
<dbReference type="PANTHER" id="PTHR48050">
    <property type="entry name" value="STEROL 3-BETA-GLUCOSYLTRANSFERASE"/>
    <property type="match status" value="1"/>
</dbReference>
<dbReference type="InterPro" id="IPR002213">
    <property type="entry name" value="UDP_glucos_trans"/>
</dbReference>
<dbReference type="KEGG" id="mhev:MHEL_49100"/>
<protein>
    <submittedName>
        <fullName evidence="3">Putative glycosyltransferase</fullName>
    </submittedName>
</protein>
<dbReference type="Proteomes" id="UP000467148">
    <property type="component" value="Chromosome"/>
</dbReference>
<reference evidence="3 4" key="1">
    <citation type="journal article" date="2019" name="Emerg. Microbes Infect.">
        <title>Comprehensive subspecies identification of 175 nontuberculous mycobacteria species based on 7547 genomic profiles.</title>
        <authorList>
            <person name="Matsumoto Y."/>
            <person name="Kinjo T."/>
            <person name="Motooka D."/>
            <person name="Nabeya D."/>
            <person name="Jung N."/>
            <person name="Uechi K."/>
            <person name="Horii T."/>
            <person name="Iida T."/>
            <person name="Fujita J."/>
            <person name="Nakamura S."/>
        </authorList>
    </citation>
    <scope>NUCLEOTIDE SEQUENCE [LARGE SCALE GENOMIC DNA]</scope>
    <source>
        <strain evidence="3 4">JCM 30396</strain>
    </source>
</reference>
<dbReference type="Gene3D" id="3.40.50.2000">
    <property type="entry name" value="Glycogen Phosphorylase B"/>
    <property type="match status" value="2"/>
</dbReference>
<dbReference type="Pfam" id="PF03033">
    <property type="entry name" value="Glyco_transf_28"/>
    <property type="match status" value="1"/>
</dbReference>
<dbReference type="InterPro" id="IPR050426">
    <property type="entry name" value="Glycosyltransferase_28"/>
</dbReference>
<dbReference type="RefSeq" id="WP_163750566.1">
    <property type="nucleotide sequence ID" value="NZ_AP022596.1"/>
</dbReference>
<dbReference type="CDD" id="cd03784">
    <property type="entry name" value="GT1_Gtf-like"/>
    <property type="match status" value="1"/>
</dbReference>
<feature type="domain" description="Glycosyltransferase family 28 N-terminal" evidence="1">
    <location>
        <begin position="3"/>
        <end position="52"/>
    </location>
</feature>
<evidence type="ECO:0000313" key="4">
    <source>
        <dbReference type="Proteomes" id="UP000467148"/>
    </source>
</evidence>
<accession>A0A7I7TBL5</accession>
<dbReference type="InterPro" id="IPR004276">
    <property type="entry name" value="GlycoTrans_28_N"/>
</dbReference>
<evidence type="ECO:0000259" key="2">
    <source>
        <dbReference type="Pfam" id="PF06722"/>
    </source>
</evidence>
<dbReference type="GO" id="GO:0008194">
    <property type="term" value="F:UDP-glycosyltransferase activity"/>
    <property type="evidence" value="ECO:0007669"/>
    <property type="project" value="InterPro"/>
</dbReference>
<dbReference type="AlphaFoldDB" id="A0A7I7TBL5"/>
<dbReference type="InterPro" id="IPR010610">
    <property type="entry name" value="EryCIII-like_C"/>
</dbReference>
<gene>
    <name evidence="3" type="ORF">MHEL_49100</name>
</gene>
<dbReference type="EMBL" id="AP022596">
    <property type="protein sequence ID" value="BBY66667.1"/>
    <property type="molecule type" value="Genomic_DNA"/>
</dbReference>